<dbReference type="PaxDb" id="1198114-AciX9_1777"/>
<gene>
    <name evidence="1" type="ordered locus">AciX9_1777</name>
</gene>
<dbReference type="AlphaFoldDB" id="E8WZD7"/>
<dbReference type="InterPro" id="IPR010281">
    <property type="entry name" value="DUF885"/>
</dbReference>
<name>E8WZD7_GRATM</name>
<proteinExistence type="predicted"/>
<sequence>MLSSLSLFGRVGLGLALVGTGFAQGPLTAGTATSVAGRSAALSSLFKEMWDDELKHSPEFASELGDRRYGDQLSDLSPRAVNDGLARGQGYLVRLAEIDTTGLSADEKLAVETMEERLAAAEEGARAKAWEMPVTQAGGVQVVLPGLAASLSFETVKDYDDWITRLKKIPDQIRQATEDMMAGIDERRVQPVAVLEMAEKQTEDLAGQKPEESVFARPLKRFSASIGAAERKRITDETLDAIQDDVLPAYVRFGKFLKVQAVPAGSPDGKASAVAPSGQRLEEAKILELRAKAKGSLGARFDSKAFADLIAKDYVLPMKGLEERVNGWIATQK</sequence>
<dbReference type="KEGG" id="acm:AciX9_1777"/>
<evidence type="ECO:0000313" key="1">
    <source>
        <dbReference type="EMBL" id="ADW68825.1"/>
    </source>
</evidence>
<dbReference type="PANTHER" id="PTHR33361:SF2">
    <property type="entry name" value="DUF885 DOMAIN-CONTAINING PROTEIN"/>
    <property type="match status" value="1"/>
</dbReference>
<dbReference type="Proteomes" id="UP000000343">
    <property type="component" value="Chromosome"/>
</dbReference>
<dbReference type="EMBL" id="CP002480">
    <property type="protein sequence ID" value="ADW68825.1"/>
    <property type="molecule type" value="Genomic_DNA"/>
</dbReference>
<accession>E8WZD7</accession>
<keyword evidence="2" id="KW-1185">Reference proteome</keyword>
<evidence type="ECO:0008006" key="3">
    <source>
        <dbReference type="Google" id="ProtNLM"/>
    </source>
</evidence>
<dbReference type="Pfam" id="PF05960">
    <property type="entry name" value="DUF885"/>
    <property type="match status" value="1"/>
</dbReference>
<dbReference type="STRING" id="1198114.AciX9_1777"/>
<protein>
    <recommendedName>
        <fullName evidence="3">DUF885 domain-containing protein</fullName>
    </recommendedName>
</protein>
<dbReference type="HOGENOM" id="CLU_833581_0_0_0"/>
<dbReference type="eggNOG" id="COG4805">
    <property type="taxonomic scope" value="Bacteria"/>
</dbReference>
<organism evidence="2">
    <name type="scientific">Granulicella tundricola (strain ATCC BAA-1859 / DSM 23138 / MP5ACTX9)</name>
    <dbReference type="NCBI Taxonomy" id="1198114"/>
    <lineage>
        <taxon>Bacteria</taxon>
        <taxon>Pseudomonadati</taxon>
        <taxon>Acidobacteriota</taxon>
        <taxon>Terriglobia</taxon>
        <taxon>Terriglobales</taxon>
        <taxon>Acidobacteriaceae</taxon>
        <taxon>Granulicella</taxon>
    </lineage>
</organism>
<dbReference type="PANTHER" id="PTHR33361">
    <property type="entry name" value="GLR0591 PROTEIN"/>
    <property type="match status" value="1"/>
</dbReference>
<reference evidence="2" key="1">
    <citation type="submission" date="2011-01" db="EMBL/GenBank/DDBJ databases">
        <title>Complete sequence of chromosome of Acidobacterium sp. MP5ACTX9.</title>
        <authorList>
            <consortium name="US DOE Joint Genome Institute"/>
            <person name="Lucas S."/>
            <person name="Copeland A."/>
            <person name="Lapidus A."/>
            <person name="Cheng J.-F."/>
            <person name="Goodwin L."/>
            <person name="Pitluck S."/>
            <person name="Teshima H."/>
            <person name="Detter J.C."/>
            <person name="Han C."/>
            <person name="Tapia R."/>
            <person name="Land M."/>
            <person name="Hauser L."/>
            <person name="Kyrpides N."/>
            <person name="Ivanova N."/>
            <person name="Ovchinnikova G."/>
            <person name="Pagani I."/>
            <person name="Rawat S.R."/>
            <person name="Mannisto M."/>
            <person name="Haggblom M.M."/>
            <person name="Woyke T."/>
        </authorList>
    </citation>
    <scope>NUCLEOTIDE SEQUENCE [LARGE SCALE GENOMIC DNA]</scope>
    <source>
        <strain evidence="2">MP5ACTX9</strain>
    </source>
</reference>
<evidence type="ECO:0000313" key="2">
    <source>
        <dbReference type="Proteomes" id="UP000000343"/>
    </source>
</evidence>